<dbReference type="RefSeq" id="WP_235050130.1">
    <property type="nucleotide sequence ID" value="NZ_JAKFHA010000001.1"/>
</dbReference>
<reference evidence="3" key="1">
    <citation type="submission" date="2022-01" db="EMBL/GenBank/DDBJ databases">
        <title>Genome-Based Taxonomic Classification of the Phylum Actinobacteria.</title>
        <authorList>
            <person name="Gao Y."/>
        </authorList>
    </citation>
    <scope>NUCLEOTIDE SEQUENCE</scope>
    <source>
        <strain evidence="3">KLBMP 8922</strain>
    </source>
</reference>
<dbReference type="AlphaFoldDB" id="A0AA41PVF0"/>
<evidence type="ECO:0000313" key="3">
    <source>
        <dbReference type="EMBL" id="MCF2526070.1"/>
    </source>
</evidence>
<name>A0AA41PVF0_9ACTN</name>
<dbReference type="EMBL" id="JAKFHA010000001">
    <property type="protein sequence ID" value="MCF2526070.1"/>
    <property type="molecule type" value="Genomic_DNA"/>
</dbReference>
<dbReference type="Proteomes" id="UP001165378">
    <property type="component" value="Unassembled WGS sequence"/>
</dbReference>
<keyword evidence="2" id="KW-1133">Transmembrane helix</keyword>
<evidence type="ECO:0000256" key="1">
    <source>
        <dbReference type="SAM" id="MobiDB-lite"/>
    </source>
</evidence>
<gene>
    <name evidence="3" type="ORF">LZ495_02370</name>
</gene>
<evidence type="ECO:0000256" key="2">
    <source>
        <dbReference type="SAM" id="Phobius"/>
    </source>
</evidence>
<sequence>MDTEELFRRRLQAEMRDAGEPAGRADIAVRATTGGRQRLRRRRLLAAVGTAAATAGIVTAAVLLAAPGTEQGSAGTAPSSPPATGRPSLPNTAMPGPSYGEMPPDAIPPQSTPVPVDNPLADEAAGILTALIAPAGPPNRTPAWSNDKGDVSARIEWESATGPADLSVHILSGERLCQDGGGPAPEGITECRRLADGRMADIIYDTVGTAISIEVEVPVTATLSVRIMLGDNSEQASIDPEMGKVPYTVDQVVAMAADQRWAPLAAQVAPGS</sequence>
<proteinExistence type="predicted"/>
<feature type="transmembrane region" description="Helical" evidence="2">
    <location>
        <begin position="44"/>
        <end position="66"/>
    </location>
</feature>
<organism evidence="3 4">
    <name type="scientific">Yinghuangia soli</name>
    <dbReference type="NCBI Taxonomy" id="2908204"/>
    <lineage>
        <taxon>Bacteria</taxon>
        <taxon>Bacillati</taxon>
        <taxon>Actinomycetota</taxon>
        <taxon>Actinomycetes</taxon>
        <taxon>Kitasatosporales</taxon>
        <taxon>Streptomycetaceae</taxon>
        <taxon>Yinghuangia</taxon>
    </lineage>
</organism>
<accession>A0AA41PVF0</accession>
<comment type="caution">
    <text evidence="3">The sequence shown here is derived from an EMBL/GenBank/DDBJ whole genome shotgun (WGS) entry which is preliminary data.</text>
</comment>
<keyword evidence="4" id="KW-1185">Reference proteome</keyword>
<keyword evidence="2" id="KW-0472">Membrane</keyword>
<feature type="region of interest" description="Disordered" evidence="1">
    <location>
        <begin position="69"/>
        <end position="114"/>
    </location>
</feature>
<evidence type="ECO:0000313" key="4">
    <source>
        <dbReference type="Proteomes" id="UP001165378"/>
    </source>
</evidence>
<keyword evidence="2" id="KW-0812">Transmembrane</keyword>
<protein>
    <submittedName>
        <fullName evidence="3">Uncharacterized protein</fullName>
    </submittedName>
</protein>